<reference evidence="8 9" key="1">
    <citation type="submission" date="2007-06" db="EMBL/GenBank/DDBJ databases">
        <authorList>
            <person name="Shimkets L."/>
            <person name="Ferriera S."/>
            <person name="Johnson J."/>
            <person name="Kravitz S."/>
            <person name="Beeson K."/>
            <person name="Sutton G."/>
            <person name="Rogers Y.-H."/>
            <person name="Friedman R."/>
            <person name="Frazier M."/>
            <person name="Venter J.C."/>
        </authorList>
    </citation>
    <scope>NUCLEOTIDE SEQUENCE [LARGE SCALE GENOMIC DNA]</scope>
    <source>
        <strain evidence="8 9">SIR-1</strain>
    </source>
</reference>
<dbReference type="PANTHER" id="PTHR13767:SF2">
    <property type="entry name" value="PSEUDOURIDYLATE SYNTHASE TRUB1"/>
    <property type="match status" value="1"/>
</dbReference>
<dbReference type="InterPro" id="IPR032819">
    <property type="entry name" value="TruB_C"/>
</dbReference>
<comment type="catalytic activity">
    <reaction evidence="1">
        <text>uridine(55) in tRNA = pseudouridine(55) in tRNA</text>
        <dbReference type="Rhea" id="RHEA:42532"/>
        <dbReference type="Rhea" id="RHEA-COMP:10101"/>
        <dbReference type="Rhea" id="RHEA-COMP:10102"/>
        <dbReference type="ChEBI" id="CHEBI:65314"/>
        <dbReference type="ChEBI" id="CHEBI:65315"/>
        <dbReference type="EC" id="5.4.99.25"/>
    </reaction>
</comment>
<dbReference type="RefSeq" id="WP_006977121.1">
    <property type="nucleotide sequence ID" value="NZ_ABCS01000185.1"/>
</dbReference>
<gene>
    <name evidence="8" type="ORF">PPSIR1_10050</name>
</gene>
<feature type="domain" description="tRNA pseudouridylate synthase B C-terminal" evidence="7">
    <location>
        <begin position="195"/>
        <end position="223"/>
    </location>
</feature>
<evidence type="ECO:0000256" key="1">
    <source>
        <dbReference type="ARBA" id="ARBA00000385"/>
    </source>
</evidence>
<dbReference type="PANTHER" id="PTHR13767">
    <property type="entry name" value="TRNA-PSEUDOURIDINE SYNTHASE"/>
    <property type="match status" value="1"/>
</dbReference>
<dbReference type="InterPro" id="IPR014780">
    <property type="entry name" value="tRNA_psdUridine_synth_TruB"/>
</dbReference>
<accession>A6GK85</accession>
<feature type="domain" description="Pseudouridine synthase II N-terminal" evidence="6">
    <location>
        <begin position="33"/>
        <end position="194"/>
    </location>
</feature>
<evidence type="ECO:0000259" key="6">
    <source>
        <dbReference type="Pfam" id="PF01509"/>
    </source>
</evidence>
<dbReference type="CDD" id="cd02573">
    <property type="entry name" value="PseudoU_synth_EcTruB"/>
    <property type="match status" value="1"/>
</dbReference>
<evidence type="ECO:0000256" key="2">
    <source>
        <dbReference type="ARBA" id="ARBA00005642"/>
    </source>
</evidence>
<sequence>MGRKRKAESRYTGVLLVDKPEGPTSHDVVGWVRWALGERSVGHCGTLDPPASGLLVVCVGEGTKLVDALTSVDKRYWTRLVIGRSTTTADGAGETLTTAPVDAAMLERARELVEALRGPLELPPPAYSAVKVDGKRAHALARAGELVELPKRPMAVHALTVLGAGLEPAAATGEDEGEQGWIELELRVAKGTYIRSLAEELGRRLGCPAHMARLRRLACGPLTVDDPGAVGGLIAQELPPREGAPPRWRVELPPADPPVTDNDARRARAREWLESRLRAPWRDLPMPAVMLDADASEAAEERAKLVERLLHGQRLPLHPTMRARLGLENVAGGPCALVHLGLQVMILAVVESDEDGDTRLQPTRIVRLRACDPAPAHPSGLPGGD</sequence>
<proteinExistence type="inferred from homology"/>
<dbReference type="Proteomes" id="UP000005801">
    <property type="component" value="Unassembled WGS sequence"/>
</dbReference>
<dbReference type="Pfam" id="PF16198">
    <property type="entry name" value="TruB_C_2"/>
    <property type="match status" value="1"/>
</dbReference>
<dbReference type="GO" id="GO:0006400">
    <property type="term" value="P:tRNA modification"/>
    <property type="evidence" value="ECO:0007669"/>
    <property type="project" value="TreeGrafter"/>
</dbReference>
<dbReference type="Pfam" id="PF01509">
    <property type="entry name" value="TruB_N"/>
    <property type="match status" value="1"/>
</dbReference>
<dbReference type="InterPro" id="IPR002501">
    <property type="entry name" value="PsdUridine_synth_N"/>
</dbReference>
<keyword evidence="4" id="KW-0819">tRNA processing</keyword>
<dbReference type="OrthoDB" id="9802309at2"/>
<dbReference type="AlphaFoldDB" id="A6GK85"/>
<dbReference type="GO" id="GO:0003723">
    <property type="term" value="F:RNA binding"/>
    <property type="evidence" value="ECO:0007669"/>
    <property type="project" value="InterPro"/>
</dbReference>
<dbReference type="NCBIfam" id="TIGR00431">
    <property type="entry name" value="TruB"/>
    <property type="match status" value="1"/>
</dbReference>
<dbReference type="eggNOG" id="COG0130">
    <property type="taxonomic scope" value="Bacteria"/>
</dbReference>
<dbReference type="Gene3D" id="3.30.2350.10">
    <property type="entry name" value="Pseudouridine synthase"/>
    <property type="match status" value="1"/>
</dbReference>
<dbReference type="HAMAP" id="MF_01080">
    <property type="entry name" value="TruB_bact"/>
    <property type="match status" value="1"/>
</dbReference>
<comment type="similarity">
    <text evidence="2">Belongs to the pseudouridine synthase TruB family. Type 1 subfamily.</text>
</comment>
<dbReference type="EMBL" id="ABCS01000185">
    <property type="protein sequence ID" value="EDM73727.1"/>
    <property type="molecule type" value="Genomic_DNA"/>
</dbReference>
<evidence type="ECO:0000313" key="9">
    <source>
        <dbReference type="Proteomes" id="UP000005801"/>
    </source>
</evidence>
<keyword evidence="9" id="KW-1185">Reference proteome</keyword>
<dbReference type="GO" id="GO:0160148">
    <property type="term" value="F:tRNA pseudouridine(55) synthase activity"/>
    <property type="evidence" value="ECO:0007669"/>
    <property type="project" value="UniProtKB-EC"/>
</dbReference>
<evidence type="ECO:0000313" key="8">
    <source>
        <dbReference type="EMBL" id="EDM73727.1"/>
    </source>
</evidence>
<organism evidence="8 9">
    <name type="scientific">Plesiocystis pacifica SIR-1</name>
    <dbReference type="NCBI Taxonomy" id="391625"/>
    <lineage>
        <taxon>Bacteria</taxon>
        <taxon>Pseudomonadati</taxon>
        <taxon>Myxococcota</taxon>
        <taxon>Polyangia</taxon>
        <taxon>Nannocystales</taxon>
        <taxon>Nannocystaceae</taxon>
        <taxon>Plesiocystis</taxon>
    </lineage>
</organism>
<feature type="non-terminal residue" evidence="8">
    <location>
        <position position="385"/>
    </location>
</feature>
<dbReference type="InterPro" id="IPR020103">
    <property type="entry name" value="PsdUridine_synth_cat_dom_sf"/>
</dbReference>
<comment type="caution">
    <text evidence="8">The sequence shown here is derived from an EMBL/GenBank/DDBJ whole genome shotgun (WGS) entry which is preliminary data.</text>
</comment>
<evidence type="ECO:0000256" key="3">
    <source>
        <dbReference type="ARBA" id="ARBA00012787"/>
    </source>
</evidence>
<protein>
    <recommendedName>
        <fullName evidence="3">tRNA pseudouridine(55) synthase</fullName>
        <ecNumber evidence="3">5.4.99.25</ecNumber>
    </recommendedName>
</protein>
<keyword evidence="5" id="KW-0413">Isomerase</keyword>
<dbReference type="EC" id="5.4.99.25" evidence="3"/>
<evidence type="ECO:0000259" key="7">
    <source>
        <dbReference type="Pfam" id="PF16198"/>
    </source>
</evidence>
<dbReference type="STRING" id="391625.PPSIR1_10050"/>
<dbReference type="SUPFAM" id="SSF55120">
    <property type="entry name" value="Pseudouridine synthase"/>
    <property type="match status" value="1"/>
</dbReference>
<dbReference type="GO" id="GO:1990481">
    <property type="term" value="P:mRNA pseudouridine synthesis"/>
    <property type="evidence" value="ECO:0007669"/>
    <property type="project" value="TreeGrafter"/>
</dbReference>
<evidence type="ECO:0000256" key="4">
    <source>
        <dbReference type="ARBA" id="ARBA00022694"/>
    </source>
</evidence>
<name>A6GK85_9BACT</name>
<evidence type="ECO:0000256" key="5">
    <source>
        <dbReference type="ARBA" id="ARBA00023235"/>
    </source>
</evidence>